<gene>
    <name evidence="2" type="ORF">PKNOH_S06423900</name>
</gene>
<dbReference type="AlphaFoldDB" id="A0A1Y3DW98"/>
<comment type="caution">
    <text evidence="2">The sequence shown here is derived from an EMBL/GenBank/DDBJ whole genome shotgun (WGS) entry which is preliminary data.</text>
</comment>
<feature type="compositionally biased region" description="Polar residues" evidence="1">
    <location>
        <begin position="871"/>
        <end position="883"/>
    </location>
</feature>
<accession>A0A1Y3DW98</accession>
<dbReference type="VEuPathDB" id="PlasmoDB:PKNOH_S06423900"/>
<feature type="compositionally biased region" description="Basic and acidic residues" evidence="1">
    <location>
        <begin position="913"/>
        <end position="928"/>
    </location>
</feature>
<dbReference type="eggNOG" id="ENOG502SVFD">
    <property type="taxonomic scope" value="Eukaryota"/>
</dbReference>
<dbReference type="VEuPathDB" id="PlasmoDB:PKNH_0722200"/>
<dbReference type="EMBL" id="NETL01000020">
    <property type="protein sequence ID" value="OTN67546.1"/>
    <property type="molecule type" value="Genomic_DNA"/>
</dbReference>
<dbReference type="OrthoDB" id="365359at2759"/>
<dbReference type="OMA" id="CIFHFLP"/>
<reference evidence="2 3" key="1">
    <citation type="submission" date="2017-05" db="EMBL/GenBank/DDBJ databases">
        <title>PacBio assembly of a Plasmodium knowlesi genome sequence with Hi-C correction and manual annotation of the SICAvar gene family.</title>
        <authorList>
            <person name="Lapp S.A."/>
            <person name="Geraldo J.A."/>
            <person name="Chien J.-T."/>
            <person name="Ay F."/>
            <person name="Pakala S.B."/>
            <person name="Batugedara G."/>
            <person name="Humphrey J.C."/>
            <person name="Debarry J.D."/>
            <person name="Le Roch K.G."/>
            <person name="Galinski M.R."/>
            <person name="Kissinger J.C."/>
        </authorList>
    </citation>
    <scope>NUCLEOTIDE SEQUENCE [LARGE SCALE GENOMIC DNA]</scope>
    <source>
        <strain evidence="3">Malayan Strain Pk1 (A+)</strain>
    </source>
</reference>
<dbReference type="VEuPathDB" id="PlasmoDB:PKA1H_070027300"/>
<name>A0A1Y3DW98_PLAKN</name>
<feature type="region of interest" description="Disordered" evidence="1">
    <location>
        <begin position="370"/>
        <end position="405"/>
    </location>
</feature>
<protein>
    <submittedName>
        <fullName evidence="2">Uncharacterized protein</fullName>
    </submittedName>
</protein>
<evidence type="ECO:0000256" key="1">
    <source>
        <dbReference type="SAM" id="MobiDB-lite"/>
    </source>
</evidence>
<sequence>MRIGYLKCSHRKTGLLHDLKINGSRKSSFVSVPSCGPNDEGGKYDDIENVKNEGDLKNFFLHYSKKDATELMRDYELLTSGTLKRKCSLSEVIECRNILKYVVDTTSVVHFLRSKGGGQKSAGTPLTAANESHHTSGPNNVYYIHNIEKPKINRNELIRTSRNNPSMNALLNNNMHKFIYRLKKCDILNYKERVISKEHVNYCSLLFPLTYINLRRAKETEADSYFMDTNIFYHYVNRRNSKGFMEILKHVKYRILSAQEIKNGLLLLSILHHNNICMSNDKSNIVKCAGTSEVLYKNEDYVNKKMLQDIFMTLCQGIYSKLDSISFLHLYDYLLLMCINEVKHKEVYAGIVNRLSQYANVINKITNDLNRSDETGEPLSGGGDTVDGSAATVGSGIQTDHPREDPLGLEVEPINGVAPGWTNHSTSVVVHEEGDQLDGEEDEWAENIAQGEDSRFYLRKDHRQHIKNNLITIKNILLQKVLLVYMAKYLFSHIDSNILYAHSDLICENLELMTHHMITNYIFTIGTCKHVDEFCMFMLAKYVQNYVHTYTPNEITIIVNTYADASLEDVSFYETICEHMKRNFETFSSIDIIKIIYAFSKVRIRDEELLKMAYEKINNYLEERERKLDDMCVQVKGQYLQWESEKKKKKKNFSTHYNSDTAVQDDCFPDGGDHHMASCNTVYEDKQNKRNVKRKKYVINKYLCAYALIAAGKLDYVEELDKLFVHLRNTIRSEGIDIRGVLWMPMVITSLLSSECIFHFLPIYVNLIYNAFKKTQSPKLLSLLIRRHSILLHTIETDIIPKKYISKSTLNNLYYICKTKKDNSKEKVFIPDSSTFHIEVSNALLSLDIVHRKEVNIYPFTIDILISRSGNNEQKEGQSNNTQRDSRRAAAPSSYGTTNFTHDHTAKEKKKIHQYDNDTNFEHTFETKKVKKKSQNKNEVYTDVPIA</sequence>
<proteinExistence type="predicted"/>
<organism evidence="2 3">
    <name type="scientific">Plasmodium knowlesi</name>
    <dbReference type="NCBI Taxonomy" id="5850"/>
    <lineage>
        <taxon>Eukaryota</taxon>
        <taxon>Sar</taxon>
        <taxon>Alveolata</taxon>
        <taxon>Apicomplexa</taxon>
        <taxon>Aconoidasida</taxon>
        <taxon>Haemosporida</taxon>
        <taxon>Plasmodiidae</taxon>
        <taxon>Plasmodium</taxon>
        <taxon>Plasmodium (Plasmodium)</taxon>
    </lineage>
</organism>
<evidence type="ECO:0000313" key="2">
    <source>
        <dbReference type="EMBL" id="OTN67546.1"/>
    </source>
</evidence>
<feature type="region of interest" description="Disordered" evidence="1">
    <location>
        <begin position="871"/>
        <end position="947"/>
    </location>
</feature>
<dbReference type="Proteomes" id="UP000195012">
    <property type="component" value="Unassembled WGS sequence"/>
</dbReference>
<evidence type="ECO:0000313" key="3">
    <source>
        <dbReference type="Proteomes" id="UP000195012"/>
    </source>
</evidence>